<feature type="domain" description="CusB-like beta-barrel" evidence="2">
    <location>
        <begin position="231"/>
        <end position="301"/>
    </location>
</feature>
<dbReference type="EMBL" id="JBBKXZ010000001">
    <property type="protein sequence ID" value="MFD3393351.1"/>
    <property type="molecule type" value="Genomic_DNA"/>
</dbReference>
<evidence type="ECO:0000313" key="5">
    <source>
        <dbReference type="Proteomes" id="UP001598138"/>
    </source>
</evidence>
<evidence type="ECO:0000259" key="3">
    <source>
        <dbReference type="Pfam" id="PF25984"/>
    </source>
</evidence>
<keyword evidence="1" id="KW-0175">Coiled coil</keyword>
<keyword evidence="5" id="KW-1185">Reference proteome</keyword>
<dbReference type="RefSeq" id="WP_377981976.1">
    <property type="nucleotide sequence ID" value="NZ_JBBKXZ010000001.1"/>
</dbReference>
<evidence type="ECO:0000256" key="1">
    <source>
        <dbReference type="SAM" id="Coils"/>
    </source>
</evidence>
<feature type="coiled-coil region" evidence="1">
    <location>
        <begin position="144"/>
        <end position="171"/>
    </location>
</feature>
<evidence type="ECO:0000313" key="4">
    <source>
        <dbReference type="EMBL" id="MFD3393351.1"/>
    </source>
</evidence>
<dbReference type="PANTHER" id="PTHR30469:SF15">
    <property type="entry name" value="HLYD FAMILY OF SECRETION PROTEINS"/>
    <property type="match status" value="1"/>
</dbReference>
<dbReference type="InterPro" id="IPR058792">
    <property type="entry name" value="Beta-barrel_RND_2"/>
</dbReference>
<proteinExistence type="predicted"/>
<evidence type="ECO:0000259" key="2">
    <source>
        <dbReference type="Pfam" id="PF25954"/>
    </source>
</evidence>
<accession>A0ABW6D8U3</accession>
<dbReference type="PROSITE" id="PS51257">
    <property type="entry name" value="PROKAR_LIPOPROTEIN"/>
    <property type="match status" value="1"/>
</dbReference>
<dbReference type="Pfam" id="PF25984">
    <property type="entry name" value="BSH_YknX"/>
    <property type="match status" value="1"/>
</dbReference>
<comment type="caution">
    <text evidence="4">The sequence shown here is derived from an EMBL/GenBank/DDBJ whole genome shotgun (WGS) entry which is preliminary data.</text>
</comment>
<dbReference type="Gene3D" id="2.40.30.170">
    <property type="match status" value="1"/>
</dbReference>
<dbReference type="PANTHER" id="PTHR30469">
    <property type="entry name" value="MULTIDRUG RESISTANCE PROTEIN MDTA"/>
    <property type="match status" value="1"/>
</dbReference>
<dbReference type="Pfam" id="PF25954">
    <property type="entry name" value="Beta-barrel_RND_2"/>
    <property type="match status" value="1"/>
</dbReference>
<protein>
    <submittedName>
        <fullName evidence="4">HlyD family efflux transporter periplasmic adaptor subunit</fullName>
    </submittedName>
</protein>
<reference evidence="4 5" key="1">
    <citation type="submission" date="2024-03" db="EMBL/GenBank/DDBJ databases">
        <title>Aquirufa genome sequencing.</title>
        <authorList>
            <person name="Pitt A."/>
            <person name="Hahn M.W."/>
        </authorList>
    </citation>
    <scope>NUCLEOTIDE SEQUENCE [LARGE SCALE GENOMIC DNA]</scope>
    <source>
        <strain evidence="4 5">OSTEICH-129V</strain>
    </source>
</reference>
<sequence>MKLNHTLIFAGLWLLMACSKKEESISPTTGSITESIYASGTIKSADQYQAFVSVSGIIEEIYVQEGQAVEVGTPLLRVSNETQKFNLDNAKLAANYNDQANNQGKLVEAEAIVQTSKAKLKLDSSLFTRQKALWAQQVGTRIAYEQAELNYQSSKANFVSAQQRLTDLRRQINFSSAQTKKNVQISARQSEDFILKSQVKGTVFNLLKEKGELVSPQTPIAVLGNTQNYILELQVDENDIFHVQLGQKVALTFDAYKNQVFEAKVTKIASIMNERNKTFLVEASFTKAPEKLYPNVTFEANIILRTKQNALILPRNYLKNDSLVTLADGTIRTVKLGITDFQKAEILSGLSSKDQVIKPQ</sequence>
<feature type="domain" description="YknX-like barrel-sandwich hybrid" evidence="3">
    <location>
        <begin position="55"/>
        <end position="211"/>
    </location>
</feature>
<dbReference type="SUPFAM" id="SSF111369">
    <property type="entry name" value="HlyD-like secretion proteins"/>
    <property type="match status" value="1"/>
</dbReference>
<name>A0ABW6D8U3_9BACT</name>
<dbReference type="Gene3D" id="2.40.50.100">
    <property type="match status" value="1"/>
</dbReference>
<dbReference type="Proteomes" id="UP001598138">
    <property type="component" value="Unassembled WGS sequence"/>
</dbReference>
<dbReference type="InterPro" id="IPR058639">
    <property type="entry name" value="BSH_YknX-like"/>
</dbReference>
<organism evidence="4 5">
    <name type="scientific">Aquirufa avitistagni</name>
    <dbReference type="NCBI Taxonomy" id="3104728"/>
    <lineage>
        <taxon>Bacteria</taxon>
        <taxon>Pseudomonadati</taxon>
        <taxon>Bacteroidota</taxon>
        <taxon>Cytophagia</taxon>
        <taxon>Cytophagales</taxon>
        <taxon>Flectobacillaceae</taxon>
        <taxon>Aquirufa</taxon>
    </lineage>
</organism>
<gene>
    <name evidence="4" type="ORF">U0R10_01830</name>
</gene>